<sequence>MKSALFLSFLFAASLSAAEPVTLTLADFTDGDGKPVPAGWVQDSEGVISRVAKAGNIISKEEYSSFEIEWDWKLDAGGNSGIKYWVNKFDKKGWLGVEYQMIDDEKHADAKKGDNHSTASIYDIIGPVADKGVKAAGEWNHSKVIVKDGKIEHWLNGKLAASADTKSEAWKTGIANSKFKAVEGFAPGKGKLMLTDHGDPVWWKNIRVKAL</sequence>
<dbReference type="RefSeq" id="WP_113962103.1">
    <property type="nucleotide sequence ID" value="NZ_QNRR01000019.1"/>
</dbReference>
<proteinExistence type="predicted"/>
<feature type="chain" id="PRO_5016885422" evidence="1">
    <location>
        <begin position="18"/>
        <end position="211"/>
    </location>
</feature>
<dbReference type="EMBL" id="QNRR01000019">
    <property type="protein sequence ID" value="RBP35845.1"/>
    <property type="molecule type" value="Genomic_DNA"/>
</dbReference>
<reference evidence="3 4" key="1">
    <citation type="submission" date="2018-06" db="EMBL/GenBank/DDBJ databases">
        <title>Genomic Encyclopedia of Type Strains, Phase IV (KMG-IV): sequencing the most valuable type-strain genomes for metagenomic binning, comparative biology and taxonomic classification.</title>
        <authorList>
            <person name="Goeker M."/>
        </authorList>
    </citation>
    <scope>NUCLEOTIDE SEQUENCE [LARGE SCALE GENOMIC DNA]</scope>
    <source>
        <strain evidence="3 4">DSM 25532</strain>
    </source>
</reference>
<dbReference type="GO" id="GO:0016787">
    <property type="term" value="F:hydrolase activity"/>
    <property type="evidence" value="ECO:0007669"/>
    <property type="project" value="InterPro"/>
</dbReference>
<accession>A0A366H253</accession>
<name>A0A366H253_9BACT</name>
<gene>
    <name evidence="3" type="ORF">DES53_11911</name>
</gene>
<organism evidence="3 4">
    <name type="scientific">Roseimicrobium gellanilyticum</name>
    <dbReference type="NCBI Taxonomy" id="748857"/>
    <lineage>
        <taxon>Bacteria</taxon>
        <taxon>Pseudomonadati</taxon>
        <taxon>Verrucomicrobiota</taxon>
        <taxon>Verrucomicrobiia</taxon>
        <taxon>Verrucomicrobiales</taxon>
        <taxon>Verrucomicrobiaceae</taxon>
        <taxon>Roseimicrobium</taxon>
    </lineage>
</organism>
<comment type="caution">
    <text evidence="3">The sequence shown here is derived from an EMBL/GenBank/DDBJ whole genome shotgun (WGS) entry which is preliminary data.</text>
</comment>
<evidence type="ECO:0000313" key="3">
    <source>
        <dbReference type="EMBL" id="RBP35845.1"/>
    </source>
</evidence>
<dbReference type="Proteomes" id="UP000253426">
    <property type="component" value="Unassembled WGS sequence"/>
</dbReference>
<dbReference type="Gene3D" id="2.60.120.560">
    <property type="entry name" value="Exo-inulinase, domain 1"/>
    <property type="match status" value="1"/>
</dbReference>
<keyword evidence="1" id="KW-0732">Signal</keyword>
<dbReference type="InterPro" id="IPR010496">
    <property type="entry name" value="AL/BT2_dom"/>
</dbReference>
<feature type="domain" description="3-keto-alpha-glucoside-1,2-lyase/3-keto-2-hydroxy-glucal hydratase" evidence="2">
    <location>
        <begin position="32"/>
        <end position="209"/>
    </location>
</feature>
<dbReference type="Pfam" id="PF06439">
    <property type="entry name" value="3keto-disac_hyd"/>
    <property type="match status" value="1"/>
</dbReference>
<dbReference type="AlphaFoldDB" id="A0A366H253"/>
<evidence type="ECO:0000313" key="4">
    <source>
        <dbReference type="Proteomes" id="UP000253426"/>
    </source>
</evidence>
<protein>
    <submittedName>
        <fullName evidence="3">Uncharacterized protein DUF1080</fullName>
    </submittedName>
</protein>
<evidence type="ECO:0000256" key="1">
    <source>
        <dbReference type="SAM" id="SignalP"/>
    </source>
</evidence>
<keyword evidence="4" id="KW-1185">Reference proteome</keyword>
<evidence type="ECO:0000259" key="2">
    <source>
        <dbReference type="Pfam" id="PF06439"/>
    </source>
</evidence>
<feature type="signal peptide" evidence="1">
    <location>
        <begin position="1"/>
        <end position="17"/>
    </location>
</feature>
<dbReference type="OrthoDB" id="176168at2"/>